<organism evidence="1 2">
    <name type="scientific">Sediminibacillus halophilus</name>
    <dbReference type="NCBI Taxonomy" id="482461"/>
    <lineage>
        <taxon>Bacteria</taxon>
        <taxon>Bacillati</taxon>
        <taxon>Bacillota</taxon>
        <taxon>Bacilli</taxon>
        <taxon>Bacillales</taxon>
        <taxon>Bacillaceae</taxon>
        <taxon>Sediminibacillus</taxon>
    </lineage>
</organism>
<name>A0A1G9MDV9_9BACI</name>
<protein>
    <submittedName>
        <fullName evidence="1">YlzJ-like protein</fullName>
    </submittedName>
</protein>
<dbReference type="RefSeq" id="WP_074597319.1">
    <property type="nucleotide sequence ID" value="NZ_FNHF01000001.1"/>
</dbReference>
<dbReference type="STRING" id="482461.SAMN05216244_0551"/>
<dbReference type="OrthoDB" id="1683573at2"/>
<gene>
    <name evidence="1" type="ORF">SAMN05216244_0551</name>
</gene>
<keyword evidence="2" id="KW-1185">Reference proteome</keyword>
<dbReference type="EMBL" id="FNHF01000001">
    <property type="protein sequence ID" value="SDL72460.1"/>
    <property type="molecule type" value="Genomic_DNA"/>
</dbReference>
<evidence type="ECO:0000313" key="1">
    <source>
        <dbReference type="EMBL" id="SDL72460.1"/>
    </source>
</evidence>
<dbReference type="Proteomes" id="UP000182347">
    <property type="component" value="Unassembled WGS sequence"/>
</dbReference>
<accession>A0A1G9MDV9</accession>
<dbReference type="AlphaFoldDB" id="A0A1G9MDV9"/>
<dbReference type="Pfam" id="PF14035">
    <property type="entry name" value="YlzJ"/>
    <property type="match status" value="1"/>
</dbReference>
<evidence type="ECO:0000313" key="2">
    <source>
        <dbReference type="Proteomes" id="UP000182347"/>
    </source>
</evidence>
<proteinExistence type="predicted"/>
<reference evidence="2" key="1">
    <citation type="submission" date="2016-10" db="EMBL/GenBank/DDBJ databases">
        <authorList>
            <person name="Varghese N."/>
            <person name="Submissions S."/>
        </authorList>
    </citation>
    <scope>NUCLEOTIDE SEQUENCE [LARGE SCALE GENOMIC DNA]</scope>
    <source>
        <strain evidence="2">CGMCC 1.6199</strain>
    </source>
</reference>
<sequence>MILYTPLTEYEIFGVDQNAFANRQFININGRTVHVERNNDGSFSILQLISTDPQDFLDETYAPGTIISGH</sequence>
<dbReference type="InterPro" id="IPR025619">
    <property type="entry name" value="YlzJ"/>
</dbReference>